<comment type="similarity">
    <text evidence="1">Belongs to the BolA/IbaG family.</text>
</comment>
<dbReference type="Proteomes" id="UP000003165">
    <property type="component" value="Unassembled WGS sequence"/>
</dbReference>
<dbReference type="InterPro" id="IPR036065">
    <property type="entry name" value="BolA-like_sf"/>
</dbReference>
<dbReference type="Pfam" id="PF01722">
    <property type="entry name" value="BolA"/>
    <property type="match status" value="1"/>
</dbReference>
<reference evidence="3 4" key="1">
    <citation type="submission" date="2009-02" db="EMBL/GenBank/DDBJ databases">
        <title>Sequencing of the draft genome and assembly of Lutiella nitroferrum 2002.</title>
        <authorList>
            <consortium name="US DOE Joint Genome Institute (JGI-PGF)"/>
            <person name="Lucas S."/>
            <person name="Copeland A."/>
            <person name="Lapidus A."/>
            <person name="Glavina del Rio T."/>
            <person name="Tice H."/>
            <person name="Bruce D."/>
            <person name="Goodwin L."/>
            <person name="Pitluck S."/>
            <person name="Larimer F."/>
            <person name="Land M.L."/>
            <person name="Hauser L."/>
            <person name="Coates J.D."/>
        </authorList>
    </citation>
    <scope>NUCLEOTIDE SEQUENCE [LARGE SCALE GENOMIC DNA]</scope>
    <source>
        <strain evidence="3 4">2002</strain>
    </source>
</reference>
<evidence type="ECO:0000313" key="3">
    <source>
        <dbReference type="EMBL" id="EEG08382.1"/>
    </source>
</evidence>
<accession>B9Z3F5</accession>
<dbReference type="GO" id="GO:0016226">
    <property type="term" value="P:iron-sulfur cluster assembly"/>
    <property type="evidence" value="ECO:0007669"/>
    <property type="project" value="TreeGrafter"/>
</dbReference>
<dbReference type="PANTHER" id="PTHR46230">
    <property type="match status" value="1"/>
</dbReference>
<dbReference type="PANTHER" id="PTHR46230:SF7">
    <property type="entry name" value="BOLA-LIKE PROTEIN 1"/>
    <property type="match status" value="1"/>
</dbReference>
<dbReference type="InterPro" id="IPR002634">
    <property type="entry name" value="BolA"/>
</dbReference>
<dbReference type="AlphaFoldDB" id="B9Z3F5"/>
<gene>
    <name evidence="3" type="ORF">FuraDRAFT_1890</name>
</gene>
<evidence type="ECO:0000256" key="1">
    <source>
        <dbReference type="RuleBase" id="RU003860"/>
    </source>
</evidence>
<dbReference type="SUPFAM" id="SSF82657">
    <property type="entry name" value="BolA-like"/>
    <property type="match status" value="1"/>
</dbReference>
<keyword evidence="4" id="KW-1185">Reference proteome</keyword>
<dbReference type="EMBL" id="ACIS01000005">
    <property type="protein sequence ID" value="EEG08382.1"/>
    <property type="molecule type" value="Genomic_DNA"/>
</dbReference>
<dbReference type="PIRSF" id="PIRSF003113">
    <property type="entry name" value="BolA"/>
    <property type="match status" value="1"/>
</dbReference>
<dbReference type="eggNOG" id="COG0271">
    <property type="taxonomic scope" value="Bacteria"/>
</dbReference>
<evidence type="ECO:0000256" key="2">
    <source>
        <dbReference type="SAM" id="MobiDB-lite"/>
    </source>
</evidence>
<organism evidence="3 4">
    <name type="scientific">Pseudogulbenkiania ferrooxidans 2002</name>
    <dbReference type="NCBI Taxonomy" id="279714"/>
    <lineage>
        <taxon>Bacteria</taxon>
        <taxon>Pseudomonadati</taxon>
        <taxon>Pseudomonadota</taxon>
        <taxon>Betaproteobacteria</taxon>
        <taxon>Neisseriales</taxon>
        <taxon>Chromobacteriaceae</taxon>
        <taxon>Pseudogulbenkiania</taxon>
    </lineage>
</organism>
<dbReference type="RefSeq" id="WP_008953910.1">
    <property type="nucleotide sequence ID" value="NZ_ACIS01000005.1"/>
</dbReference>
<sequence length="89" mass="9640">MSDILQRMQERLSSSLQPEHLDIEDDSAAHAGHAGARSGGGHYNLTIVSPCFAGLSRVKRHQMVYEALGDLMKTGIHALAIKAFAPNEI</sequence>
<name>B9Z3F5_9NEIS</name>
<protein>
    <submittedName>
        <fullName evidence="3">BolA family protein</fullName>
    </submittedName>
</protein>
<proteinExistence type="inferred from homology"/>
<comment type="caution">
    <text evidence="3">The sequence shown here is derived from an EMBL/GenBank/DDBJ whole genome shotgun (WGS) entry which is preliminary data.</text>
</comment>
<evidence type="ECO:0000313" key="4">
    <source>
        <dbReference type="Proteomes" id="UP000003165"/>
    </source>
</evidence>
<feature type="region of interest" description="Disordered" evidence="2">
    <location>
        <begin position="1"/>
        <end position="41"/>
    </location>
</feature>
<dbReference type="Gene3D" id="3.30.300.90">
    <property type="entry name" value="BolA-like"/>
    <property type="match status" value="1"/>
</dbReference>